<dbReference type="Proteomes" id="UP001631957">
    <property type="component" value="Unassembled WGS sequence"/>
</dbReference>
<dbReference type="RefSeq" id="WP_409122569.1">
    <property type="nucleotide sequence ID" value="NZ_JBJVNI010000016.1"/>
</dbReference>
<evidence type="ECO:0000313" key="2">
    <source>
        <dbReference type="Proteomes" id="UP001631957"/>
    </source>
</evidence>
<sequence>MTEWADILVRARGGDSPLWGVLGFGVLRFEDAYVFSVPVDDDRLGLGADLVEALRGWGAGGAGGFGDGLALARWVARELGDSWGVWWWDNVRGEGRRVCWGCEKFYDQHGKFYDQHGEGRPPHPVHLVVEGEFGYAPLRAEGFGDFLPGDPVAALGLSEGLAEALGAWARDVDAAVNLWLRDREDRAYEEVCERLYREGLGLAERVAREVGGGRTVTYKGLANGGFAGMASVRWRGDRRV</sequence>
<keyword evidence="2" id="KW-1185">Reference proteome</keyword>
<evidence type="ECO:0000313" key="1">
    <source>
        <dbReference type="EMBL" id="MFM9612789.1"/>
    </source>
</evidence>
<organism evidence="1 2">
    <name type="scientific">Streptomyces niveiscabiei</name>
    <dbReference type="NCBI Taxonomy" id="164115"/>
    <lineage>
        <taxon>Bacteria</taxon>
        <taxon>Bacillati</taxon>
        <taxon>Actinomycetota</taxon>
        <taxon>Actinomycetes</taxon>
        <taxon>Kitasatosporales</taxon>
        <taxon>Streptomycetaceae</taxon>
        <taxon>Streptomyces</taxon>
    </lineage>
</organism>
<name>A0ABW9HXE5_9ACTN</name>
<gene>
    <name evidence="1" type="ORF">ACKI18_29315</name>
</gene>
<accession>A0ABW9HXE5</accession>
<proteinExistence type="predicted"/>
<dbReference type="EMBL" id="JBJVNI010000016">
    <property type="protein sequence ID" value="MFM9612789.1"/>
    <property type="molecule type" value="Genomic_DNA"/>
</dbReference>
<protein>
    <submittedName>
        <fullName evidence="1">Uncharacterized protein</fullName>
    </submittedName>
</protein>
<reference evidence="1 2" key="1">
    <citation type="submission" date="2024-12" db="EMBL/GenBank/DDBJ databases">
        <title>Forecasting of Potato common scab and diversities of Pathogenic streptomyces spp. in china.</title>
        <authorList>
            <person name="Handique U."/>
            <person name="Wu J."/>
        </authorList>
    </citation>
    <scope>NUCLEOTIDE SEQUENCE [LARGE SCALE GENOMIC DNA]</scope>
    <source>
        <strain evidence="1 2">ZRIMU1530</strain>
    </source>
</reference>
<comment type="caution">
    <text evidence="1">The sequence shown here is derived from an EMBL/GenBank/DDBJ whole genome shotgun (WGS) entry which is preliminary data.</text>
</comment>